<evidence type="ECO:0000313" key="3">
    <source>
        <dbReference type="Proteomes" id="UP001530377"/>
    </source>
</evidence>
<dbReference type="Proteomes" id="UP001530377">
    <property type="component" value="Unassembled WGS sequence"/>
</dbReference>
<evidence type="ECO:0000259" key="1">
    <source>
        <dbReference type="Pfam" id="PF08241"/>
    </source>
</evidence>
<dbReference type="PANTHER" id="PTHR43036">
    <property type="entry name" value="OSJNBB0011N17.9 PROTEIN"/>
    <property type="match status" value="1"/>
</dbReference>
<comment type="caution">
    <text evidence="2">The sequence shown here is derived from an EMBL/GenBank/DDBJ whole genome shotgun (WGS) entry which is preliminary data.</text>
</comment>
<proteinExistence type="predicted"/>
<dbReference type="SUPFAM" id="SSF53335">
    <property type="entry name" value="S-adenosyl-L-methionine-dependent methyltransferases"/>
    <property type="match status" value="1"/>
</dbReference>
<dbReference type="AlphaFoldDB" id="A0ABD3RVG2"/>
<gene>
    <name evidence="2" type="ORF">ACHAXA_007309</name>
</gene>
<dbReference type="PANTHER" id="PTHR43036:SF2">
    <property type="entry name" value="OS04G0481300 PROTEIN"/>
    <property type="match status" value="1"/>
</dbReference>
<protein>
    <recommendedName>
        <fullName evidence="1">Methyltransferase type 11 domain-containing protein</fullName>
    </recommendedName>
</protein>
<accession>A0ABD3RVG2</accession>
<reference evidence="2 3" key="1">
    <citation type="submission" date="2024-10" db="EMBL/GenBank/DDBJ databases">
        <title>Updated reference genomes for cyclostephanoid diatoms.</title>
        <authorList>
            <person name="Roberts W.R."/>
            <person name="Alverson A.J."/>
        </authorList>
    </citation>
    <scope>NUCLEOTIDE SEQUENCE [LARGE SCALE GENOMIC DNA]</scope>
    <source>
        <strain evidence="2 3">AJA228-03</strain>
    </source>
</reference>
<dbReference type="Gene3D" id="3.40.50.150">
    <property type="entry name" value="Vaccinia Virus protein VP39"/>
    <property type="match status" value="1"/>
</dbReference>
<evidence type="ECO:0000313" key="2">
    <source>
        <dbReference type="EMBL" id="KAL3816191.1"/>
    </source>
</evidence>
<name>A0ABD3RVG2_9STRA</name>
<dbReference type="InterPro" id="IPR013216">
    <property type="entry name" value="Methyltransf_11"/>
</dbReference>
<organism evidence="2 3">
    <name type="scientific">Cyclostephanos tholiformis</name>
    <dbReference type="NCBI Taxonomy" id="382380"/>
    <lineage>
        <taxon>Eukaryota</taxon>
        <taxon>Sar</taxon>
        <taxon>Stramenopiles</taxon>
        <taxon>Ochrophyta</taxon>
        <taxon>Bacillariophyta</taxon>
        <taxon>Coscinodiscophyceae</taxon>
        <taxon>Thalassiosirophycidae</taxon>
        <taxon>Stephanodiscales</taxon>
        <taxon>Stephanodiscaceae</taxon>
        <taxon>Cyclostephanos</taxon>
    </lineage>
</organism>
<feature type="domain" description="Methyltransferase type 11" evidence="1">
    <location>
        <begin position="135"/>
        <end position="207"/>
    </location>
</feature>
<dbReference type="EMBL" id="JALLPB020000161">
    <property type="protein sequence ID" value="KAL3816191.1"/>
    <property type="molecule type" value="Genomic_DNA"/>
</dbReference>
<dbReference type="InterPro" id="IPR029063">
    <property type="entry name" value="SAM-dependent_MTases_sf"/>
</dbReference>
<dbReference type="Pfam" id="PF08241">
    <property type="entry name" value="Methyltransf_11"/>
    <property type="match status" value="1"/>
</dbReference>
<keyword evidence="3" id="KW-1185">Reference proteome</keyword>
<sequence length="302" mass="33927">MKFLPLRPQINFGGLMLPYAMLSRSCIHPHRSFSSIPISSSLAAKSICTFDESDFAGTQGDWPYTAADMNRLDNSDDSIFYDQPRFVMHIDDSAISSLTKFYQQEFASLNKDSLDVLDLCSSWISHLPEGDIRYEKVVGIGMNEKELLANKQLTGFIIQDLNQNPYLSQFEDESFDVICNVVSVDYLTKPLEMFREMHRILRPGGISLMSFSNRCFPTKAIAMWLQADHIGRLTIVGSYYHYSAKWTSIEALNIKEMLSLPPRPAAGDVMKNPSLVLAWTNAAAAVAKNNQGDPMFVVKGVK</sequence>
<dbReference type="CDD" id="cd02440">
    <property type="entry name" value="AdoMet_MTases"/>
    <property type="match status" value="1"/>
</dbReference>